<evidence type="ECO:0000313" key="2">
    <source>
        <dbReference type="Proteomes" id="UP000601435"/>
    </source>
</evidence>
<dbReference type="OrthoDB" id="10603859at2759"/>
<protein>
    <submittedName>
        <fullName evidence="1">Uncharacterized protein</fullName>
    </submittedName>
</protein>
<organism evidence="1 2">
    <name type="scientific">Symbiodinium necroappetens</name>
    <dbReference type="NCBI Taxonomy" id="1628268"/>
    <lineage>
        <taxon>Eukaryota</taxon>
        <taxon>Sar</taxon>
        <taxon>Alveolata</taxon>
        <taxon>Dinophyceae</taxon>
        <taxon>Suessiales</taxon>
        <taxon>Symbiodiniaceae</taxon>
        <taxon>Symbiodinium</taxon>
    </lineage>
</organism>
<reference evidence="1" key="1">
    <citation type="submission" date="2021-02" db="EMBL/GenBank/DDBJ databases">
        <authorList>
            <person name="Dougan E. K."/>
            <person name="Rhodes N."/>
            <person name="Thang M."/>
            <person name="Chan C."/>
        </authorList>
    </citation>
    <scope>NUCLEOTIDE SEQUENCE</scope>
</reference>
<sequence length="71" mass="7827">DFAKALAAKLLSLGEQVLRQDAELRELRRSATSVPPEVHVLREENAMLAARNQQAFEEAAELSARHGALEC</sequence>
<feature type="non-terminal residue" evidence="1">
    <location>
        <position position="1"/>
    </location>
</feature>
<evidence type="ECO:0000313" key="1">
    <source>
        <dbReference type="EMBL" id="CAE7545328.1"/>
    </source>
</evidence>
<gene>
    <name evidence="1" type="ORF">SNEC2469_LOCUS15699</name>
</gene>
<name>A0A812TRI6_9DINO</name>
<feature type="non-terminal residue" evidence="1">
    <location>
        <position position="71"/>
    </location>
</feature>
<accession>A0A812TRI6</accession>
<keyword evidence="2" id="KW-1185">Reference proteome</keyword>
<proteinExistence type="predicted"/>
<dbReference type="AlphaFoldDB" id="A0A812TRI6"/>
<dbReference type="Proteomes" id="UP000601435">
    <property type="component" value="Unassembled WGS sequence"/>
</dbReference>
<dbReference type="EMBL" id="CAJNJA010025582">
    <property type="protein sequence ID" value="CAE7545328.1"/>
    <property type="molecule type" value="Genomic_DNA"/>
</dbReference>
<comment type="caution">
    <text evidence="1">The sequence shown here is derived from an EMBL/GenBank/DDBJ whole genome shotgun (WGS) entry which is preliminary data.</text>
</comment>